<dbReference type="Gene3D" id="1.10.238.10">
    <property type="entry name" value="EF-hand"/>
    <property type="match status" value="1"/>
</dbReference>
<sequence precursor="true">MTNIHSRVCVRVFAISFSISYFVVMSSSLNVHAADWNSFRNGGNSTAEGNYPTSWSPDSGVAWQRETPGYGQSCPVIKDDHIFVTAVIGNQKETCLIICYRLVDGDEVWKYSHDATSTGPSTYMMSRAAPTPIVDDRGVYAFFENGDVMGVDHSGNKLWSRSLTQEYGAFDSRHGLGSSPAHNADSLFLNVEHGGESYLLAIDKQTGENMWKAARPSGSSWTSPVVAETKQGEQLVVSSNETVSGFAAETGKLLWSLEGIAGNSVPSPLVHDNRILIGARASEFGSASAAAKSNLCFEIPDSSSSVPDIIWRARKAVCHYASPVYCEGCAYFLNDGGILYCLDWETGEEHYVKRIGTSCWTTPVVVDDRLFFFGKDGQTVIIRGGPKYQSENVSQLWNPEEPPVPEEYQEAASEQSSADQSPADSGPSRFLKRLLGGDTNDDGQLSREELPVSMQSSFEKTDLNADGVLDQDELGQIEVAFRKRRENSRSSSRDPIVYGVSAANGRFVVRTGTRLFCISGDETP</sequence>
<dbReference type="PROSITE" id="PS00018">
    <property type="entry name" value="EF_HAND_1"/>
    <property type="match status" value="1"/>
</dbReference>
<feature type="chain" id="PRO_5021947576" evidence="2">
    <location>
        <begin position="34"/>
        <end position="524"/>
    </location>
</feature>
<evidence type="ECO:0000256" key="1">
    <source>
        <dbReference type="SAM" id="MobiDB-lite"/>
    </source>
</evidence>
<accession>A0A518CT84</accession>
<dbReference type="AlphaFoldDB" id="A0A518CT84"/>
<feature type="region of interest" description="Disordered" evidence="1">
    <location>
        <begin position="392"/>
        <end position="445"/>
    </location>
</feature>
<proteinExistence type="predicted"/>
<dbReference type="InterPro" id="IPR018247">
    <property type="entry name" value="EF_Hand_1_Ca_BS"/>
</dbReference>
<dbReference type="Gene3D" id="2.130.10.10">
    <property type="entry name" value="YVTN repeat-like/Quinoprotein amine dehydrogenase"/>
    <property type="match status" value="2"/>
</dbReference>
<name>A0A518CT84_9PLAN</name>
<dbReference type="PANTHER" id="PTHR34512:SF30">
    <property type="entry name" value="OUTER MEMBRANE PROTEIN ASSEMBLY FACTOR BAMB"/>
    <property type="match status" value="1"/>
</dbReference>
<evidence type="ECO:0000259" key="3">
    <source>
        <dbReference type="Pfam" id="PF13360"/>
    </source>
</evidence>
<feature type="domain" description="Pyrrolo-quinoline quinone repeat" evidence="3">
    <location>
        <begin position="154"/>
        <end position="279"/>
    </location>
</feature>
<keyword evidence="5" id="KW-1185">Reference proteome</keyword>
<dbReference type="InterPro" id="IPR011992">
    <property type="entry name" value="EF-hand-dom_pair"/>
</dbReference>
<dbReference type="InterPro" id="IPR002372">
    <property type="entry name" value="PQQ_rpt_dom"/>
</dbReference>
<dbReference type="PANTHER" id="PTHR34512">
    <property type="entry name" value="CELL SURFACE PROTEIN"/>
    <property type="match status" value="1"/>
</dbReference>
<dbReference type="SUPFAM" id="SSF47473">
    <property type="entry name" value="EF-hand"/>
    <property type="match status" value="1"/>
</dbReference>
<dbReference type="SUPFAM" id="SSF50998">
    <property type="entry name" value="Quinoprotein alcohol dehydrogenase-like"/>
    <property type="match status" value="1"/>
</dbReference>
<dbReference type="Proteomes" id="UP000317178">
    <property type="component" value="Chromosome"/>
</dbReference>
<feature type="signal peptide" evidence="2">
    <location>
        <begin position="1"/>
        <end position="33"/>
    </location>
</feature>
<protein>
    <submittedName>
        <fullName evidence="4">Outer membrane biogenesis protein BamB</fullName>
    </submittedName>
</protein>
<dbReference type="KEGG" id="plon:Pla110_41970"/>
<reference evidence="4 5" key="1">
    <citation type="submission" date="2019-02" db="EMBL/GenBank/DDBJ databases">
        <title>Deep-cultivation of Planctomycetes and their phenomic and genomic characterization uncovers novel biology.</title>
        <authorList>
            <person name="Wiegand S."/>
            <person name="Jogler M."/>
            <person name="Boedeker C."/>
            <person name="Pinto D."/>
            <person name="Vollmers J."/>
            <person name="Rivas-Marin E."/>
            <person name="Kohn T."/>
            <person name="Peeters S.H."/>
            <person name="Heuer A."/>
            <person name="Rast P."/>
            <person name="Oberbeckmann S."/>
            <person name="Bunk B."/>
            <person name="Jeske O."/>
            <person name="Meyerdierks A."/>
            <person name="Storesund J.E."/>
            <person name="Kallscheuer N."/>
            <person name="Luecker S."/>
            <person name="Lage O.M."/>
            <person name="Pohl T."/>
            <person name="Merkel B.J."/>
            <person name="Hornburger P."/>
            <person name="Mueller R.-W."/>
            <person name="Bruemmer F."/>
            <person name="Labrenz M."/>
            <person name="Spormann A.M."/>
            <person name="Op den Camp H."/>
            <person name="Overmann J."/>
            <person name="Amann R."/>
            <person name="Jetten M.S.M."/>
            <person name="Mascher T."/>
            <person name="Medema M.H."/>
            <person name="Devos D.P."/>
            <person name="Kaster A.-K."/>
            <person name="Ovreas L."/>
            <person name="Rohde M."/>
            <person name="Galperin M.Y."/>
            <person name="Jogler C."/>
        </authorList>
    </citation>
    <scope>NUCLEOTIDE SEQUENCE [LARGE SCALE GENOMIC DNA]</scope>
    <source>
        <strain evidence="4 5">Pla110</strain>
    </source>
</reference>
<evidence type="ECO:0000313" key="4">
    <source>
        <dbReference type="EMBL" id="QDU82440.1"/>
    </source>
</evidence>
<organism evidence="4 5">
    <name type="scientific">Polystyrenella longa</name>
    <dbReference type="NCBI Taxonomy" id="2528007"/>
    <lineage>
        <taxon>Bacteria</taxon>
        <taxon>Pseudomonadati</taxon>
        <taxon>Planctomycetota</taxon>
        <taxon>Planctomycetia</taxon>
        <taxon>Planctomycetales</taxon>
        <taxon>Planctomycetaceae</taxon>
        <taxon>Polystyrenella</taxon>
    </lineage>
</organism>
<evidence type="ECO:0000256" key="2">
    <source>
        <dbReference type="SAM" id="SignalP"/>
    </source>
</evidence>
<evidence type="ECO:0000313" key="5">
    <source>
        <dbReference type="Proteomes" id="UP000317178"/>
    </source>
</evidence>
<dbReference type="Pfam" id="PF13360">
    <property type="entry name" value="PQQ_2"/>
    <property type="match status" value="1"/>
</dbReference>
<dbReference type="InterPro" id="IPR015943">
    <property type="entry name" value="WD40/YVTN_repeat-like_dom_sf"/>
</dbReference>
<dbReference type="EMBL" id="CP036281">
    <property type="protein sequence ID" value="QDU82440.1"/>
    <property type="molecule type" value="Genomic_DNA"/>
</dbReference>
<feature type="compositionally biased region" description="Low complexity" evidence="1">
    <location>
        <begin position="410"/>
        <end position="428"/>
    </location>
</feature>
<gene>
    <name evidence="4" type="ORF">Pla110_41970</name>
</gene>
<keyword evidence="2" id="KW-0732">Signal</keyword>
<dbReference type="InterPro" id="IPR011047">
    <property type="entry name" value="Quinoprotein_ADH-like_sf"/>
</dbReference>